<sequence>MSKSGGCFQKLYTYLSELNTDFKQLNEVEDKLANALDCCRLSNPSDLCEIKEPMLQLYLTAFGVIKNAYKFCGEPTGGCLVLEEAKLKRIFNLSYELQSYFIASMTSSCPLKEELYKSGAASALCLSIFGAANSADKLDARASLPLWKLASSVMQQYKSEIRSYDCNQTPLKTEGLFFEQVLRLLLDSVGYFFKECEKSSKEAPPDVNLETSLNTKLKMLNLLTRIITFCIREFVSSSSSADLAPGNSAFIAWMKWMIKYPSLLTRSTRGYAHQAQSPSVTEKRFGPLPVD</sequence>
<proteinExistence type="predicted"/>
<evidence type="ECO:0000313" key="1">
    <source>
        <dbReference type="EMBL" id="CAL5133632.1"/>
    </source>
</evidence>
<accession>A0AAV2T7Z0</accession>
<protein>
    <submittedName>
        <fullName evidence="1">Uncharacterized protein</fullName>
    </submittedName>
</protein>
<reference evidence="1" key="1">
    <citation type="submission" date="2024-06" db="EMBL/GenBank/DDBJ databases">
        <authorList>
            <person name="Liu X."/>
            <person name="Lenzi L."/>
            <person name="Haldenby T S."/>
            <person name="Uol C."/>
        </authorList>
    </citation>
    <scope>NUCLEOTIDE SEQUENCE</scope>
</reference>
<gene>
    <name evidence="1" type="ORF">CDAUBV1_LOCUS6895</name>
</gene>
<comment type="caution">
    <text evidence="1">The sequence shown here is derived from an EMBL/GenBank/DDBJ whole genome shotgun (WGS) entry which is preliminary data.</text>
</comment>
<name>A0AAV2T7Z0_CALDB</name>
<organism evidence="1 2">
    <name type="scientific">Calicophoron daubneyi</name>
    <name type="common">Rumen fluke</name>
    <name type="synonym">Paramphistomum daubneyi</name>
    <dbReference type="NCBI Taxonomy" id="300641"/>
    <lineage>
        <taxon>Eukaryota</taxon>
        <taxon>Metazoa</taxon>
        <taxon>Spiralia</taxon>
        <taxon>Lophotrochozoa</taxon>
        <taxon>Platyhelminthes</taxon>
        <taxon>Trematoda</taxon>
        <taxon>Digenea</taxon>
        <taxon>Plagiorchiida</taxon>
        <taxon>Pronocephalata</taxon>
        <taxon>Paramphistomoidea</taxon>
        <taxon>Paramphistomidae</taxon>
        <taxon>Calicophoron</taxon>
    </lineage>
</organism>
<dbReference type="Proteomes" id="UP001497525">
    <property type="component" value="Unassembled WGS sequence"/>
</dbReference>
<dbReference type="EMBL" id="CAXLJL010000157">
    <property type="protein sequence ID" value="CAL5133632.1"/>
    <property type="molecule type" value="Genomic_DNA"/>
</dbReference>
<evidence type="ECO:0000313" key="2">
    <source>
        <dbReference type="Proteomes" id="UP001497525"/>
    </source>
</evidence>
<dbReference type="AlphaFoldDB" id="A0AAV2T7Z0"/>